<dbReference type="RefSeq" id="WP_164532781.1">
    <property type="nucleotide sequence ID" value="NZ_JAALFG010000001.1"/>
</dbReference>
<dbReference type="SUPFAM" id="SSF52540">
    <property type="entry name" value="P-loop containing nucleoside triphosphate hydrolases"/>
    <property type="match status" value="1"/>
</dbReference>
<comment type="caution">
    <text evidence="3">The sequence shown here is derived from an EMBL/GenBank/DDBJ whole genome shotgun (WGS) entry which is preliminary data.</text>
</comment>
<dbReference type="GO" id="GO:0000731">
    <property type="term" value="P:DNA synthesis involved in DNA repair"/>
    <property type="evidence" value="ECO:0007669"/>
    <property type="project" value="TreeGrafter"/>
</dbReference>
<keyword evidence="1" id="KW-0175">Coiled coil</keyword>
<dbReference type="Pfam" id="PF13476">
    <property type="entry name" value="AAA_23"/>
    <property type="match status" value="1"/>
</dbReference>
<protein>
    <submittedName>
        <fullName evidence="3">AAA family ATPase</fullName>
    </submittedName>
</protein>
<dbReference type="GO" id="GO:0016887">
    <property type="term" value="F:ATP hydrolysis activity"/>
    <property type="evidence" value="ECO:0007669"/>
    <property type="project" value="InterPro"/>
</dbReference>
<dbReference type="InterPro" id="IPR038729">
    <property type="entry name" value="Rad50/SbcC_AAA"/>
</dbReference>
<feature type="domain" description="Rad50/SbcC-type AAA" evidence="2">
    <location>
        <begin position="5"/>
        <end position="274"/>
    </location>
</feature>
<evidence type="ECO:0000256" key="1">
    <source>
        <dbReference type="SAM" id="Coils"/>
    </source>
</evidence>
<dbReference type="GO" id="GO:0006302">
    <property type="term" value="P:double-strand break repair"/>
    <property type="evidence" value="ECO:0007669"/>
    <property type="project" value="InterPro"/>
</dbReference>
<keyword evidence="4" id="KW-1185">Reference proteome</keyword>
<evidence type="ECO:0000313" key="3">
    <source>
        <dbReference type="EMBL" id="NGP16527.1"/>
    </source>
</evidence>
<evidence type="ECO:0000259" key="2">
    <source>
        <dbReference type="Pfam" id="PF13476"/>
    </source>
</evidence>
<dbReference type="Gene3D" id="3.40.50.300">
    <property type="entry name" value="P-loop containing nucleotide triphosphate hydrolases"/>
    <property type="match status" value="2"/>
</dbReference>
<evidence type="ECO:0000313" key="4">
    <source>
        <dbReference type="Proteomes" id="UP000474802"/>
    </source>
</evidence>
<dbReference type="PANTHER" id="PTHR32182:SF22">
    <property type="entry name" value="ATP-DEPENDENT ENDONUCLEASE, OLD FAMILY-RELATED"/>
    <property type="match status" value="1"/>
</dbReference>
<sequence length="672" mass="74516">MKLLKVRLENIFAYKDATFDFSATTPDKNIVLIWGRNGMGKTSFLNAMKLLFTGAEQTEFRMVGVPPAPLSGPQYVLGDGSQWTGLINREARRRASALGEPVTAQIVASWLDNVGETVTATRWWTVEAEEYTTGIIVERGSDRKTAQPAQAILEDTIPSRLVRFFFFDGEDIKSLAESSGSYQADFNRLLQITFLEDLARELVALSGDRKRSGLESSLRKALDEAQASLAKAKTLQLEAREALEEIESLLSIDSVELRRVQIRRANLSSGASEAQRKLLEEQLRSENNKLSKLIDQIVRELPKDVPILANLGLVQKALQEIVARMSHAGSTEAKFANNVSSRLKGWIAEGCPALSDSEGARLSDFLSERINGLLRVENGSGLFAAVSPAVLERLVGRFETWVIAGGGLRSTRGRALIEAYRLGNSVQEIKRNLFNLEVGANGNAEEFRQVSNKVVELEEGIAKQNQLKGQWTVRAAEAVADEQRWAAEVKRLEESQDQVSQAAKDSRFVLKAVKALNEISERIKIVTRAELETMLNDRFKRIIQHPLIDRIGIDEGYVLTFYEKSGKPIGRTSLSSGMKQLAATALLWAMKDSADSDVPVIIDTPLGRIDRENQEHLLRAYYPVLSKQVIILPTNAEIDDRKLKLLSQKVATHFRILNTSGDAATVEEGSLV</sequence>
<proteinExistence type="predicted"/>
<dbReference type="AlphaFoldDB" id="A0A6M1S9P4"/>
<feature type="coiled-coil region" evidence="1">
    <location>
        <begin position="218"/>
        <end position="252"/>
    </location>
</feature>
<dbReference type="EMBL" id="JAALFG010000001">
    <property type="protein sequence ID" value="NGP16527.1"/>
    <property type="molecule type" value="Genomic_DNA"/>
</dbReference>
<organism evidence="3 4">
    <name type="scientific">Devosia aurantiaca</name>
    <dbReference type="NCBI Taxonomy" id="2714858"/>
    <lineage>
        <taxon>Bacteria</taxon>
        <taxon>Pseudomonadati</taxon>
        <taxon>Pseudomonadota</taxon>
        <taxon>Alphaproteobacteria</taxon>
        <taxon>Hyphomicrobiales</taxon>
        <taxon>Devosiaceae</taxon>
        <taxon>Devosia</taxon>
    </lineage>
</organism>
<gene>
    <name evidence="3" type="ORF">G5575_01450</name>
</gene>
<accession>A0A6M1S9P4</accession>
<dbReference type="InterPro" id="IPR027417">
    <property type="entry name" value="P-loop_NTPase"/>
</dbReference>
<dbReference type="PANTHER" id="PTHR32182">
    <property type="entry name" value="DNA REPLICATION AND REPAIR PROTEIN RECF"/>
    <property type="match status" value="1"/>
</dbReference>
<reference evidence="3 4" key="1">
    <citation type="submission" date="2020-02" db="EMBL/GenBank/DDBJ databases">
        <authorList>
            <person name="Khan S.A."/>
            <person name="Jeon C.O."/>
            <person name="Chun B.H."/>
        </authorList>
    </citation>
    <scope>NUCLEOTIDE SEQUENCE [LARGE SCALE GENOMIC DNA]</scope>
    <source>
        <strain evidence="3 4">H239</strain>
    </source>
</reference>
<reference evidence="3 4" key="2">
    <citation type="submission" date="2020-03" db="EMBL/GenBank/DDBJ databases">
        <title>Devosia chinhatensis sp. nov., isolated from a hexachlorocyclohexane (HCH) dump site in India.</title>
        <authorList>
            <person name="Kumar M."/>
            <person name="Lal R."/>
        </authorList>
    </citation>
    <scope>NUCLEOTIDE SEQUENCE [LARGE SCALE GENOMIC DNA]</scope>
    <source>
        <strain evidence="3 4">H239</strain>
    </source>
</reference>
<dbReference type="Proteomes" id="UP000474802">
    <property type="component" value="Unassembled WGS sequence"/>
</dbReference>
<name>A0A6M1S9P4_9HYPH</name>